<dbReference type="Gene3D" id="3.30.930.30">
    <property type="match status" value="1"/>
</dbReference>
<organism evidence="2 3">
    <name type="scientific">Steroidobacter flavus</name>
    <dbReference type="NCBI Taxonomy" id="1842136"/>
    <lineage>
        <taxon>Bacteria</taxon>
        <taxon>Pseudomonadati</taxon>
        <taxon>Pseudomonadota</taxon>
        <taxon>Gammaproteobacteria</taxon>
        <taxon>Steroidobacterales</taxon>
        <taxon>Steroidobacteraceae</taxon>
        <taxon>Steroidobacter</taxon>
    </lineage>
</organism>
<dbReference type="InterPro" id="IPR005094">
    <property type="entry name" value="Endonuclease_MobA/VirD2"/>
</dbReference>
<evidence type="ECO:0000313" key="3">
    <source>
        <dbReference type="Proteomes" id="UP001595904"/>
    </source>
</evidence>
<name>A0ABV8SXF6_9GAMM</name>
<evidence type="ECO:0000259" key="1">
    <source>
        <dbReference type="Pfam" id="PF03432"/>
    </source>
</evidence>
<proteinExistence type="predicted"/>
<dbReference type="RefSeq" id="WP_380600464.1">
    <property type="nucleotide sequence ID" value="NZ_JBHSDU010000010.1"/>
</dbReference>
<feature type="domain" description="MobA/VirD2-like nuclease" evidence="1">
    <location>
        <begin position="95"/>
        <end position="204"/>
    </location>
</feature>
<sequence length="334" mass="37749">MPRINVRVPGGEPLFDLTSYGRGGPARRDRLSPAEIALIARTVHRAPEVMVKVLTKGSNNLPAVANHVGYIGRNGTLAIETDEGEQRRHPKLAEELIEHWNLDLEDYRRQRQLSAGMGRKSVKLIHKLVLSMPAGTASEGLMRAARQFLHDEFAGKHRYAFAMHTNEPHPHVHAVVKSVSEQGNRLRIDKRTLHRWREQFAKHLRAEGIEANATPRAVRGESRKSKHDAIFRAARRGASTQIHREERALLCELSQGAIRVESGKSRLLSTRAKVEAGWSALSRRLSVEGQPALAEAVERFVRGLPPAWTDKERLAYDLRRRVQARRLQRESPSR</sequence>
<comment type="caution">
    <text evidence="2">The sequence shown here is derived from an EMBL/GenBank/DDBJ whole genome shotgun (WGS) entry which is preliminary data.</text>
</comment>
<dbReference type="Proteomes" id="UP001595904">
    <property type="component" value="Unassembled WGS sequence"/>
</dbReference>
<evidence type="ECO:0000313" key="2">
    <source>
        <dbReference type="EMBL" id="MFC4311697.1"/>
    </source>
</evidence>
<dbReference type="Pfam" id="PF03432">
    <property type="entry name" value="Relaxase"/>
    <property type="match status" value="1"/>
</dbReference>
<accession>A0ABV8SXF6</accession>
<reference evidence="3" key="1">
    <citation type="journal article" date="2019" name="Int. J. Syst. Evol. Microbiol.">
        <title>The Global Catalogue of Microorganisms (GCM) 10K type strain sequencing project: providing services to taxonomists for standard genome sequencing and annotation.</title>
        <authorList>
            <consortium name="The Broad Institute Genomics Platform"/>
            <consortium name="The Broad Institute Genome Sequencing Center for Infectious Disease"/>
            <person name="Wu L."/>
            <person name="Ma J."/>
        </authorList>
    </citation>
    <scope>NUCLEOTIDE SEQUENCE [LARGE SCALE GENOMIC DNA]</scope>
    <source>
        <strain evidence="3">CGMCC 1.10759</strain>
    </source>
</reference>
<protein>
    <submittedName>
        <fullName evidence="2">Relaxase/mobilization nuclease domain-containing protein</fullName>
    </submittedName>
</protein>
<keyword evidence="3" id="KW-1185">Reference proteome</keyword>
<gene>
    <name evidence="2" type="ORF">ACFPN2_21610</name>
</gene>
<dbReference type="EMBL" id="JBHSDU010000010">
    <property type="protein sequence ID" value="MFC4311697.1"/>
    <property type="molecule type" value="Genomic_DNA"/>
</dbReference>